<feature type="compositionally biased region" description="Polar residues" evidence="1">
    <location>
        <begin position="249"/>
        <end position="263"/>
    </location>
</feature>
<organism evidence="3 4">
    <name type="scientific">Colletotrichum scovillei</name>
    <dbReference type="NCBI Taxonomy" id="1209932"/>
    <lineage>
        <taxon>Eukaryota</taxon>
        <taxon>Fungi</taxon>
        <taxon>Dikarya</taxon>
        <taxon>Ascomycota</taxon>
        <taxon>Pezizomycotina</taxon>
        <taxon>Sordariomycetes</taxon>
        <taxon>Hypocreomycetidae</taxon>
        <taxon>Glomerellales</taxon>
        <taxon>Glomerellaceae</taxon>
        <taxon>Colletotrichum</taxon>
        <taxon>Colletotrichum acutatum species complex</taxon>
    </lineage>
</organism>
<reference evidence="3" key="1">
    <citation type="submission" date="2021-05" db="EMBL/GenBank/DDBJ databases">
        <title>Comparative genomics of three Colletotrichum scovillei strains and genetic complementation revealed genes involved fungal growth and virulence on chili pepper.</title>
        <authorList>
            <person name="Hsieh D.-K."/>
            <person name="Chuang S.-C."/>
            <person name="Chen C.-Y."/>
            <person name="Chao Y.-T."/>
            <person name="Lu M.-Y.J."/>
            <person name="Lee M.-H."/>
            <person name="Shih M.-C."/>
        </authorList>
    </citation>
    <scope>NUCLEOTIDE SEQUENCE</scope>
    <source>
        <strain evidence="3">Coll-153</strain>
    </source>
</reference>
<feature type="region of interest" description="Disordered" evidence="1">
    <location>
        <begin position="151"/>
        <end position="171"/>
    </location>
</feature>
<dbReference type="CDD" id="cd14688">
    <property type="entry name" value="bZIP_YAP"/>
    <property type="match status" value="1"/>
</dbReference>
<dbReference type="SUPFAM" id="SSF57959">
    <property type="entry name" value="Leucine zipper domain"/>
    <property type="match status" value="1"/>
</dbReference>
<protein>
    <submittedName>
        <fullName evidence="3">HET and ankyrin domain protein</fullName>
    </submittedName>
</protein>
<feature type="compositionally biased region" description="Basic and acidic residues" evidence="1">
    <location>
        <begin position="228"/>
        <end position="237"/>
    </location>
</feature>
<sequence>MLAALSDDRASASQQGSFQARSSALPLRPRNPLGETDEEELDKASRVMKGEEDWTKISDLAERRRIQNRIAQRNYRKKLKRRLEDLEKRACDEGQLAPTEKSSSRKYENELLSRSSPFSDLAYLYLSSSKTPKPCNISPLRYTDQELSFPPIADESEDKSSSPSETSEVAPIYALPSDHRFRSIEKLLVEDCLSNFLEWQTCPQNSNKRTANPPATQTQRSSKRSRKYDKPNDKNDNEGNGGNEEGEDSNANIVSGSTMTPSNKSRSIILACPFYKEDPLKHLQCLRIELKRIKDVKQHLNRKHRQPSYYCPTCWIIFDQPTDRDIHISQRGCSLQDQVNYEGLSEDQSRQLTRKVDRRLSEEQQWFSVWDIVFPDMPRPESAYLGNQIEESMVMIHDFWDANGKALVSDALRERGLIPEPNGSDDEGELESFLAETLESVVEELLASCRVQIAASLSRSSRNRYEASSAPERTPTSESGTKTQSYDTSEQDQQTVDLAHVGESALVSGTPVAQESVDDYSFLTGLEMVGPLAGHEIQSILEGSQFSMSRSWSTREEGIAEFDDQSWELLADVTDILQAERS</sequence>
<dbReference type="Proteomes" id="UP000699042">
    <property type="component" value="Unassembled WGS sequence"/>
</dbReference>
<evidence type="ECO:0000313" key="4">
    <source>
        <dbReference type="Proteomes" id="UP000699042"/>
    </source>
</evidence>
<dbReference type="PANTHER" id="PTHR38166">
    <property type="entry name" value="C2H2-TYPE DOMAIN-CONTAINING PROTEIN-RELATED"/>
    <property type="match status" value="1"/>
</dbReference>
<evidence type="ECO:0000313" key="3">
    <source>
        <dbReference type="EMBL" id="KAG7050902.1"/>
    </source>
</evidence>
<feature type="compositionally biased region" description="Polar residues" evidence="1">
    <location>
        <begin position="474"/>
        <end position="493"/>
    </location>
</feature>
<dbReference type="InterPro" id="IPR004827">
    <property type="entry name" value="bZIP"/>
</dbReference>
<feature type="region of interest" description="Disordered" evidence="1">
    <location>
        <begin position="462"/>
        <end position="493"/>
    </location>
</feature>
<dbReference type="Gene3D" id="1.20.5.170">
    <property type="match status" value="1"/>
</dbReference>
<dbReference type="InterPro" id="IPR046347">
    <property type="entry name" value="bZIP_sf"/>
</dbReference>
<gene>
    <name evidence="3" type="ORF">JMJ77_001532</name>
</gene>
<dbReference type="AlphaFoldDB" id="A0A9P7R7S0"/>
<dbReference type="OrthoDB" id="3521097at2759"/>
<feature type="compositionally biased region" description="Basic and acidic residues" evidence="1">
    <location>
        <begin position="1"/>
        <end position="10"/>
    </location>
</feature>
<name>A0A9P7R7S0_9PEZI</name>
<feature type="region of interest" description="Disordered" evidence="1">
    <location>
        <begin position="87"/>
        <end position="112"/>
    </location>
</feature>
<dbReference type="PROSITE" id="PS00036">
    <property type="entry name" value="BZIP_BASIC"/>
    <property type="match status" value="1"/>
</dbReference>
<comment type="caution">
    <text evidence="3">The sequence shown here is derived from an EMBL/GenBank/DDBJ whole genome shotgun (WGS) entry which is preliminary data.</text>
</comment>
<evidence type="ECO:0000259" key="2">
    <source>
        <dbReference type="PROSITE" id="PS00036"/>
    </source>
</evidence>
<proteinExistence type="predicted"/>
<keyword evidence="4" id="KW-1185">Reference proteome</keyword>
<feature type="compositionally biased region" description="Basic and acidic residues" evidence="1">
    <location>
        <begin position="102"/>
        <end position="111"/>
    </location>
</feature>
<feature type="domain" description="BZIP" evidence="2">
    <location>
        <begin position="63"/>
        <end position="78"/>
    </location>
</feature>
<feature type="region of interest" description="Disordered" evidence="1">
    <location>
        <begin position="1"/>
        <end position="48"/>
    </location>
</feature>
<feature type="compositionally biased region" description="Polar residues" evidence="1">
    <location>
        <begin position="203"/>
        <end position="220"/>
    </location>
</feature>
<dbReference type="EMBL" id="JAESDN010000004">
    <property type="protein sequence ID" value="KAG7050902.1"/>
    <property type="molecule type" value="Genomic_DNA"/>
</dbReference>
<dbReference type="GO" id="GO:0003700">
    <property type="term" value="F:DNA-binding transcription factor activity"/>
    <property type="evidence" value="ECO:0007669"/>
    <property type="project" value="InterPro"/>
</dbReference>
<evidence type="ECO:0000256" key="1">
    <source>
        <dbReference type="SAM" id="MobiDB-lite"/>
    </source>
</evidence>
<accession>A0A9P7R7S0</accession>
<feature type="region of interest" description="Disordered" evidence="1">
    <location>
        <begin position="203"/>
        <end position="263"/>
    </location>
</feature>
<dbReference type="PANTHER" id="PTHR38166:SF1">
    <property type="entry name" value="C2H2-TYPE DOMAIN-CONTAINING PROTEIN"/>
    <property type="match status" value="1"/>
</dbReference>